<reference evidence="4 6" key="1">
    <citation type="submission" date="2014-08" db="EMBL/GenBank/DDBJ databases">
        <title>Porphyromonas cangingivalis strain:COT-109_OH1386 Genome sequencing.</title>
        <authorList>
            <person name="Wallis C."/>
            <person name="Deusch O."/>
            <person name="O'Flynn C."/>
            <person name="Davis I."/>
            <person name="Jospin G."/>
            <person name="Darling A.E."/>
            <person name="Coil D.A."/>
            <person name="Alexiev A."/>
            <person name="Horsfall A."/>
            <person name="Kirkwood N."/>
            <person name="Harris S."/>
            <person name="Eisen J.A."/>
        </authorList>
    </citation>
    <scope>NUCLEOTIDE SEQUENCE [LARGE SCALE GENOMIC DNA]</scope>
    <source>
        <strain evidence="6">COT-109 OH1386</strain>
        <strain evidence="4">COT-109_OH1386</strain>
    </source>
</reference>
<proteinExistence type="inferred from homology"/>
<keyword evidence="1" id="KW-0560">Oxidoreductase</keyword>
<dbReference type="InterPro" id="IPR006139">
    <property type="entry name" value="D-isomer_2_OHA_DH_cat_dom"/>
</dbReference>
<dbReference type="Gene3D" id="3.40.50.720">
    <property type="entry name" value="NAD(P)-binding Rossmann-like Domain"/>
    <property type="match status" value="2"/>
</dbReference>
<dbReference type="Proteomes" id="UP000189956">
    <property type="component" value="Unassembled WGS sequence"/>
</dbReference>
<comment type="similarity">
    <text evidence="1">Belongs to the D-isomer specific 2-hydroxyacid dehydrogenase family.</text>
</comment>
<sequence length="307" mass="33506">MAKVLIATEKPFAPVAVAQISEILEANGFEVVKLEKYTEKSQLLDAVKDVEGIIVRSDIIDAEVIEAAKNLKIVVRAGAGYDNVDCEAATKHNVCVMNTPGQNSNAVAELVFAMLLFHVRTGFNGKTGSELMGKKLGVMSYGNIGQNVARIGQGFGMEVYGFQRLTPANYFVKDGFKFFNDRELMFGLCDVMVLAMPAAANTKKMIDYNLLSRMPKGAILVNIARKDLINEADLLRVLSERPDLAYLTDVKPDCEAELVEKFPNQYFATAKKMGAQTAEANTNAGMAAAKQIAAFIQTGEAKFRVNK</sequence>
<evidence type="ECO:0000259" key="3">
    <source>
        <dbReference type="Pfam" id="PF02826"/>
    </source>
</evidence>
<dbReference type="eggNOG" id="COG1052">
    <property type="taxonomic scope" value="Bacteria"/>
</dbReference>
<evidence type="ECO:0000313" key="4">
    <source>
        <dbReference type="EMBL" id="KGN81914.1"/>
    </source>
</evidence>
<accession>A0A099WQR6</accession>
<dbReference type="InterPro" id="IPR036291">
    <property type="entry name" value="NAD(P)-bd_dom_sf"/>
</dbReference>
<organism evidence="4 6">
    <name type="scientific">Porphyromonas cangingivalis</name>
    <dbReference type="NCBI Taxonomy" id="36874"/>
    <lineage>
        <taxon>Bacteria</taxon>
        <taxon>Pseudomonadati</taxon>
        <taxon>Bacteroidota</taxon>
        <taxon>Bacteroidia</taxon>
        <taxon>Bacteroidales</taxon>
        <taxon>Porphyromonadaceae</taxon>
        <taxon>Porphyromonas</taxon>
    </lineage>
</organism>
<evidence type="ECO:0000256" key="1">
    <source>
        <dbReference type="RuleBase" id="RU003719"/>
    </source>
</evidence>
<evidence type="ECO:0000259" key="2">
    <source>
        <dbReference type="Pfam" id="PF00389"/>
    </source>
</evidence>
<dbReference type="EMBL" id="JQJD01000018">
    <property type="protein sequence ID" value="KGN81914.1"/>
    <property type="molecule type" value="Genomic_DNA"/>
</dbReference>
<dbReference type="Proteomes" id="UP000030125">
    <property type="component" value="Unassembled WGS sequence"/>
</dbReference>
<dbReference type="PANTHER" id="PTHR42938">
    <property type="entry name" value="FORMATE DEHYDROGENASE 1"/>
    <property type="match status" value="1"/>
</dbReference>
<protein>
    <submittedName>
        <fullName evidence="4 5">3-phosphoglycerate dehydrogenase</fullName>
    </submittedName>
</protein>
<dbReference type="SUPFAM" id="SSF52283">
    <property type="entry name" value="Formate/glycerate dehydrogenase catalytic domain-like"/>
    <property type="match status" value="1"/>
</dbReference>
<dbReference type="Pfam" id="PF00389">
    <property type="entry name" value="2-Hacid_dh"/>
    <property type="match status" value="1"/>
</dbReference>
<dbReference type="RefSeq" id="WP_025838925.1">
    <property type="nucleotide sequence ID" value="NZ_CALTZT010000019.1"/>
</dbReference>
<dbReference type="STRING" id="36874.HQ34_09635"/>
<dbReference type="SUPFAM" id="SSF51735">
    <property type="entry name" value="NAD(P)-binding Rossmann-fold domains"/>
    <property type="match status" value="1"/>
</dbReference>
<dbReference type="GO" id="GO:0016616">
    <property type="term" value="F:oxidoreductase activity, acting on the CH-OH group of donors, NAD or NADP as acceptor"/>
    <property type="evidence" value="ECO:0007669"/>
    <property type="project" value="InterPro"/>
</dbReference>
<evidence type="ECO:0000313" key="5">
    <source>
        <dbReference type="EMBL" id="SJZ57952.1"/>
    </source>
</evidence>
<name>A0A099WQR6_PORCN</name>
<gene>
    <name evidence="4" type="ORF">HQ35_03385</name>
    <name evidence="5" type="ORF">SAMN02745205_01252</name>
</gene>
<dbReference type="AlphaFoldDB" id="A0A099WQR6"/>
<dbReference type="EMBL" id="FUWL01000009">
    <property type="protein sequence ID" value="SJZ57952.1"/>
    <property type="molecule type" value="Genomic_DNA"/>
</dbReference>
<reference evidence="5 7" key="2">
    <citation type="submission" date="2017-02" db="EMBL/GenBank/DDBJ databases">
        <authorList>
            <person name="Peterson S.W."/>
        </authorList>
    </citation>
    <scope>NUCLEOTIDE SEQUENCE [LARGE SCALE GENOMIC DNA]</scope>
    <source>
        <strain evidence="5 7">ATCC 700135</strain>
    </source>
</reference>
<dbReference type="GO" id="GO:0051287">
    <property type="term" value="F:NAD binding"/>
    <property type="evidence" value="ECO:0007669"/>
    <property type="project" value="InterPro"/>
</dbReference>
<dbReference type="InterPro" id="IPR006140">
    <property type="entry name" value="D-isomer_DH_NAD-bd"/>
</dbReference>
<evidence type="ECO:0000313" key="6">
    <source>
        <dbReference type="Proteomes" id="UP000030125"/>
    </source>
</evidence>
<dbReference type="OrthoDB" id="9777288at2"/>
<feature type="domain" description="D-isomer specific 2-hydroxyacid dehydrogenase NAD-binding" evidence="3">
    <location>
        <begin position="125"/>
        <end position="250"/>
    </location>
</feature>
<keyword evidence="6" id="KW-1185">Reference proteome</keyword>
<feature type="domain" description="D-isomer specific 2-hydroxyacid dehydrogenase catalytic" evidence="2">
    <location>
        <begin position="20"/>
        <end position="306"/>
    </location>
</feature>
<evidence type="ECO:0000313" key="7">
    <source>
        <dbReference type="Proteomes" id="UP000189956"/>
    </source>
</evidence>
<dbReference type="Pfam" id="PF02826">
    <property type="entry name" value="2-Hacid_dh_C"/>
    <property type="match status" value="1"/>
</dbReference>
<dbReference type="PANTHER" id="PTHR42938:SF47">
    <property type="entry name" value="HYDROXYPYRUVATE REDUCTASE"/>
    <property type="match status" value="1"/>
</dbReference>